<dbReference type="Proteomes" id="UP000633509">
    <property type="component" value="Unassembled WGS sequence"/>
</dbReference>
<evidence type="ECO:0000313" key="1">
    <source>
        <dbReference type="EMBL" id="MBE1582126.1"/>
    </source>
</evidence>
<protein>
    <submittedName>
        <fullName evidence="1">2,4-dienoyl-CoA reductase-like NADH-dependent reductase (Old Yellow Enzyme family)</fullName>
    </submittedName>
</protein>
<dbReference type="SUPFAM" id="SSF51395">
    <property type="entry name" value="FMN-linked oxidoreductases"/>
    <property type="match status" value="1"/>
</dbReference>
<gene>
    <name evidence="1" type="ORF">H4W80_000384</name>
</gene>
<sequence>MTAALGRRTDAALGGLRLANRIVMTPMTRSRAYGPGAG</sequence>
<name>A0ABR9LN96_9ACTN</name>
<dbReference type="EMBL" id="JADBEK010000001">
    <property type="protein sequence ID" value="MBE1582126.1"/>
    <property type="molecule type" value="Genomic_DNA"/>
</dbReference>
<dbReference type="Gene3D" id="3.20.20.70">
    <property type="entry name" value="Aldolase class I"/>
    <property type="match status" value="1"/>
</dbReference>
<keyword evidence="2" id="KW-1185">Reference proteome</keyword>
<dbReference type="InterPro" id="IPR013785">
    <property type="entry name" value="Aldolase_TIM"/>
</dbReference>
<organism evidence="1 2">
    <name type="scientific">Nonomuraea angiospora</name>
    <dbReference type="NCBI Taxonomy" id="46172"/>
    <lineage>
        <taxon>Bacteria</taxon>
        <taxon>Bacillati</taxon>
        <taxon>Actinomycetota</taxon>
        <taxon>Actinomycetes</taxon>
        <taxon>Streptosporangiales</taxon>
        <taxon>Streptosporangiaceae</taxon>
        <taxon>Nonomuraea</taxon>
    </lineage>
</organism>
<accession>A0ABR9LN96</accession>
<reference evidence="1 2" key="1">
    <citation type="submission" date="2020-10" db="EMBL/GenBank/DDBJ databases">
        <title>Sequencing the genomes of 1000 actinobacteria strains.</title>
        <authorList>
            <person name="Klenk H.-P."/>
        </authorList>
    </citation>
    <scope>NUCLEOTIDE SEQUENCE [LARGE SCALE GENOMIC DNA]</scope>
    <source>
        <strain evidence="1 2">DSM 43173</strain>
    </source>
</reference>
<evidence type="ECO:0000313" key="2">
    <source>
        <dbReference type="Proteomes" id="UP000633509"/>
    </source>
</evidence>
<comment type="caution">
    <text evidence="1">The sequence shown here is derived from an EMBL/GenBank/DDBJ whole genome shotgun (WGS) entry which is preliminary data.</text>
</comment>
<proteinExistence type="predicted"/>